<protein>
    <recommendedName>
        <fullName evidence="2">Heterokaryon incompatibility domain-containing protein</fullName>
    </recommendedName>
</protein>
<evidence type="ECO:0000313" key="4">
    <source>
        <dbReference type="Proteomes" id="UP000031575"/>
    </source>
</evidence>
<proteinExistence type="predicted"/>
<dbReference type="InterPro" id="IPR010730">
    <property type="entry name" value="HET"/>
</dbReference>
<feature type="compositionally biased region" description="Low complexity" evidence="1">
    <location>
        <begin position="466"/>
        <end position="484"/>
    </location>
</feature>
<dbReference type="AlphaFoldDB" id="A0A0C2IS87"/>
<dbReference type="GeneID" id="63677940"/>
<dbReference type="VEuPathDB" id="FungiDB:SPBR_04742"/>
<dbReference type="OrthoDB" id="2975793at2759"/>
<dbReference type="Proteomes" id="UP000031575">
    <property type="component" value="Unassembled WGS sequence"/>
</dbReference>
<feature type="region of interest" description="Disordered" evidence="1">
    <location>
        <begin position="14"/>
        <end position="44"/>
    </location>
</feature>
<sequence length="742" mass="83218">MAFLCLLCHQAGHKTADCPDGKQPRGTNKPGPKAILSFPPTSAQKQPDTLCDRCDGLRLLDLLLREDVQDELTSDFELAIDNYQLYRSLGSYRSIELVDSCPLCRLLFSIFPPEDTNIEPSDEYLLKPLRTYNRLGGSLKGEKKAHLYEQYTVSISIIAKPMVSRQAVELLATADYRFKYDTSIGIVGHPSLPSSGPSPPSTTRSGLPIRVRDPVVDFKTIQSWLHRCDAEHSDCRNVWVDELLTTSMIDVQTMTIVPCPPNCEYLALSYVWGPIVPEPNALKKGTLPATITDAMETTKQLGFRYLWIDALCIDQDPSSPVKIQQLSIMDRIYAGAYATLVAFYGDSSLFGLRGTTQARARTAQPRETIVDFNGDGSAYELSAMYPTMTAEWEYPTCTHRTRAWTLQEEYLSQRLIIFGQDQVHYRCQNVILQETVDETIDPGHVLDLLALGEEESGEYFRELSRSRALGSGSSTGKQSGTGPTPARRRQMAATQFASCISDYTARKMVYDRDSLNACLGMLSFLRRMADLSEFVWGLPLRDFPVSLMWCHSASSGTGNAKPKPPRRRPAFPSWSFVGWEGEVSYLLPDNLLPTAEKTERVREDMARKEMALDLCIQFVDIQDQTLTVAGWTVRFDIQTAPFSTAFVPGKPDEPIGMLTQNDERHPTSLPPGVFDFVVVQRLTRDMGNGRFRHVLYLVMLDDNGPGAVPSRRTLVQWNVESSFIPTPAYEAMLKRNDNIQMV</sequence>
<gene>
    <name evidence="3" type="ORF">SPBR_04742</name>
</gene>
<comment type="caution">
    <text evidence="3">The sequence shown here is derived from an EMBL/GenBank/DDBJ whole genome shotgun (WGS) entry which is preliminary data.</text>
</comment>
<dbReference type="PANTHER" id="PTHR33112:SF12">
    <property type="entry name" value="HETEROKARYON INCOMPATIBILITY DOMAIN-CONTAINING PROTEIN"/>
    <property type="match status" value="1"/>
</dbReference>
<reference evidence="3 4" key="1">
    <citation type="journal article" date="2014" name="BMC Genomics">
        <title>Comparative genomics of the major fungal agents of human and animal Sporotrichosis: Sporothrix schenckii and Sporothrix brasiliensis.</title>
        <authorList>
            <person name="Teixeira M.M."/>
            <person name="de Almeida L.G."/>
            <person name="Kubitschek-Barreira P."/>
            <person name="Alves F.L."/>
            <person name="Kioshima E.S."/>
            <person name="Abadio A.K."/>
            <person name="Fernandes L."/>
            <person name="Derengowski L.S."/>
            <person name="Ferreira K.S."/>
            <person name="Souza R.C."/>
            <person name="Ruiz J.C."/>
            <person name="de Andrade N.C."/>
            <person name="Paes H.C."/>
            <person name="Nicola A.M."/>
            <person name="Albuquerque P."/>
            <person name="Gerber A.L."/>
            <person name="Martins V.P."/>
            <person name="Peconick L.D."/>
            <person name="Neto A.V."/>
            <person name="Chaucanez C.B."/>
            <person name="Silva P.A."/>
            <person name="Cunha O.L."/>
            <person name="de Oliveira F.F."/>
            <person name="dos Santos T.C."/>
            <person name="Barros A.L."/>
            <person name="Soares M.A."/>
            <person name="de Oliveira L.M."/>
            <person name="Marini M.M."/>
            <person name="Villalobos-Duno H."/>
            <person name="Cunha M.M."/>
            <person name="de Hoog S."/>
            <person name="da Silveira J.F."/>
            <person name="Henrissat B."/>
            <person name="Nino-Vega G.A."/>
            <person name="Cisalpino P.S."/>
            <person name="Mora-Montes H.M."/>
            <person name="Almeida S.R."/>
            <person name="Stajich J.E."/>
            <person name="Lopes-Bezerra L.M."/>
            <person name="Vasconcelos A.T."/>
            <person name="Felipe M.S."/>
        </authorList>
    </citation>
    <scope>NUCLEOTIDE SEQUENCE [LARGE SCALE GENOMIC DNA]</scope>
    <source>
        <strain evidence="3 4">5110</strain>
    </source>
</reference>
<feature type="compositionally biased region" description="Basic and acidic residues" evidence="1">
    <location>
        <begin position="14"/>
        <end position="23"/>
    </location>
</feature>
<organism evidence="3 4">
    <name type="scientific">Sporothrix brasiliensis 5110</name>
    <dbReference type="NCBI Taxonomy" id="1398154"/>
    <lineage>
        <taxon>Eukaryota</taxon>
        <taxon>Fungi</taxon>
        <taxon>Dikarya</taxon>
        <taxon>Ascomycota</taxon>
        <taxon>Pezizomycotina</taxon>
        <taxon>Sordariomycetes</taxon>
        <taxon>Sordariomycetidae</taxon>
        <taxon>Ophiostomatales</taxon>
        <taxon>Ophiostomataceae</taxon>
        <taxon>Sporothrix</taxon>
    </lineage>
</organism>
<dbReference type="Pfam" id="PF06985">
    <property type="entry name" value="HET"/>
    <property type="match status" value="1"/>
</dbReference>
<dbReference type="EMBL" id="AWTV01000010">
    <property type="protein sequence ID" value="KIH87872.1"/>
    <property type="molecule type" value="Genomic_DNA"/>
</dbReference>
<feature type="domain" description="Heterokaryon incompatibility" evidence="2">
    <location>
        <begin position="265"/>
        <end position="408"/>
    </location>
</feature>
<accession>A0A0C2IS87</accession>
<keyword evidence="4" id="KW-1185">Reference proteome</keyword>
<name>A0A0C2IS87_9PEZI</name>
<evidence type="ECO:0000259" key="2">
    <source>
        <dbReference type="Pfam" id="PF06985"/>
    </source>
</evidence>
<evidence type="ECO:0000256" key="1">
    <source>
        <dbReference type="SAM" id="MobiDB-lite"/>
    </source>
</evidence>
<dbReference type="RefSeq" id="XP_040615882.1">
    <property type="nucleotide sequence ID" value="XM_040763019.1"/>
</dbReference>
<evidence type="ECO:0000313" key="3">
    <source>
        <dbReference type="EMBL" id="KIH87872.1"/>
    </source>
</evidence>
<dbReference type="PANTHER" id="PTHR33112">
    <property type="entry name" value="DOMAIN PROTEIN, PUTATIVE-RELATED"/>
    <property type="match status" value="1"/>
</dbReference>
<feature type="region of interest" description="Disordered" evidence="1">
    <location>
        <begin position="466"/>
        <end position="488"/>
    </location>
</feature>
<dbReference type="HOGENOM" id="CLU_025076_0_0_1"/>